<name>A0A1I3UYM1_9PSEU</name>
<keyword evidence="2" id="KW-1185">Reference proteome</keyword>
<reference evidence="1 2" key="1">
    <citation type="submission" date="2016-10" db="EMBL/GenBank/DDBJ databases">
        <authorList>
            <person name="de Groot N.N."/>
        </authorList>
    </citation>
    <scope>NUCLEOTIDE SEQUENCE [LARGE SCALE GENOMIC DNA]</scope>
    <source>
        <strain evidence="1 2">DSM 44468</strain>
    </source>
</reference>
<dbReference type="AlphaFoldDB" id="A0A1I3UYM1"/>
<dbReference type="STRING" id="115433.SAMN05421835_11036"/>
<gene>
    <name evidence="1" type="ORF">SAMN05421835_11036</name>
</gene>
<keyword evidence="1" id="KW-0378">Hydrolase</keyword>
<evidence type="ECO:0000313" key="2">
    <source>
        <dbReference type="Proteomes" id="UP000199025"/>
    </source>
</evidence>
<dbReference type="Proteomes" id="UP000199025">
    <property type="component" value="Unassembled WGS sequence"/>
</dbReference>
<organism evidence="1 2">
    <name type="scientific">Amycolatopsis sacchari</name>
    <dbReference type="NCBI Taxonomy" id="115433"/>
    <lineage>
        <taxon>Bacteria</taxon>
        <taxon>Bacillati</taxon>
        <taxon>Actinomycetota</taxon>
        <taxon>Actinomycetes</taxon>
        <taxon>Pseudonocardiales</taxon>
        <taxon>Pseudonocardiaceae</taxon>
        <taxon>Amycolatopsis</taxon>
    </lineage>
</organism>
<dbReference type="RefSeq" id="WP_091508979.1">
    <property type="nucleotide sequence ID" value="NZ_CBDRCA010000038.1"/>
</dbReference>
<protein>
    <submittedName>
        <fullName evidence="1">Dienelactone hydrolase</fullName>
    </submittedName>
</protein>
<dbReference type="InterPro" id="IPR029058">
    <property type="entry name" value="AB_hydrolase_fold"/>
</dbReference>
<dbReference type="EMBL" id="FORP01000010">
    <property type="protein sequence ID" value="SFJ87980.1"/>
    <property type="molecule type" value="Genomic_DNA"/>
</dbReference>
<dbReference type="Gene3D" id="3.40.50.1820">
    <property type="entry name" value="alpha/beta hydrolase"/>
    <property type="match status" value="1"/>
</dbReference>
<dbReference type="SUPFAM" id="SSF53474">
    <property type="entry name" value="alpha/beta-Hydrolases"/>
    <property type="match status" value="1"/>
</dbReference>
<dbReference type="GO" id="GO:0016787">
    <property type="term" value="F:hydrolase activity"/>
    <property type="evidence" value="ECO:0007669"/>
    <property type="project" value="UniProtKB-KW"/>
</dbReference>
<evidence type="ECO:0000313" key="1">
    <source>
        <dbReference type="EMBL" id="SFJ87980.1"/>
    </source>
</evidence>
<proteinExistence type="predicted"/>
<dbReference type="OrthoDB" id="9810066at2"/>
<accession>A0A1I3UYM1</accession>
<sequence>MTVPVTIDVGAAALHGDLTLPADATGLVVLAADSDNSRSVPRVQALARTFQDFRFGTLLFDLLVPDEEADVDLLTRRLLHVLDDLTRRDATANLPLGLFAASAGAAAALAAAAAWPEEVYAVVASGGRPDLAADALPRVTAPTLLIVGGKDPDAQRVNEESAQRLGGPSEVKLVTGATARFEEPGTLEEVAELAASWFTQHLV</sequence>